<name>A0A4Q6XPY7_9SPHI</name>
<dbReference type="SUPFAM" id="SSF48452">
    <property type="entry name" value="TPR-like"/>
    <property type="match status" value="1"/>
</dbReference>
<dbReference type="EMBL" id="SGIT01000001">
    <property type="protein sequence ID" value="RZF62310.1"/>
    <property type="molecule type" value="Genomic_DNA"/>
</dbReference>
<sequence length="561" mass="64293">MKKIIYTLFVGVLMLSGCAKFLEEDNRGGITNDEFYRTEAGYRSIVNSSYATLRTTFGTEAPWLLLGGTDIYQMNREQANRALMEYTQLFADNGDVLTFYRNCYEAIQNINVAIFYNDITEVDEEQRKTWLAELRFLRAFYHFTLIEQFGGIVINDEPTLEGPRLNLPRQSLEASFDFVIREMEAALPDLKDDRARVSKAAANHYLAKAYLTRAWDLGESADFTKAQEYAETAIGGYSISIPYEALWSPSNEMNDEVLFAVQYDGKSIGDVSEGNNQQSLFGPYLGGAELNHKYMSSPLIPAWNLHKFYEENDARYDATFMLTIYDQYFDYYDGNKDKNEILIRAYYPRVWDREYTRADSLAWVAGKEHQIAPNFRYYPFKYDEQAYRAAYQIDMSTPVIKKFDSPSTRQVFSTHASVRDIVLARKAETYFLYAEASIGLNDFPTAEQYVQRVLDRPENAKDGSTLKPSQSIANASSQSEALDGLLIESAKEFAGEYLRWAELRRTGKLKELCGRYNFDIRRVGVDAAFRGQDGQDKIYRPIPQAALDINEAEVLQNPGYN</sequence>
<dbReference type="OrthoDB" id="5694214at2"/>
<gene>
    <name evidence="8" type="ORF">EWE74_05785</name>
</gene>
<keyword evidence="3" id="KW-0732">Signal</keyword>
<evidence type="ECO:0000259" key="7">
    <source>
        <dbReference type="Pfam" id="PF14322"/>
    </source>
</evidence>
<evidence type="ECO:0000313" key="9">
    <source>
        <dbReference type="Proteomes" id="UP000292855"/>
    </source>
</evidence>
<dbReference type="PROSITE" id="PS51257">
    <property type="entry name" value="PROKAR_LIPOPROTEIN"/>
    <property type="match status" value="1"/>
</dbReference>
<dbReference type="InterPro" id="IPR011990">
    <property type="entry name" value="TPR-like_helical_dom_sf"/>
</dbReference>
<accession>A0A4Q6XPY7</accession>
<evidence type="ECO:0000256" key="1">
    <source>
        <dbReference type="ARBA" id="ARBA00004442"/>
    </source>
</evidence>
<evidence type="ECO:0000256" key="4">
    <source>
        <dbReference type="ARBA" id="ARBA00023136"/>
    </source>
</evidence>
<comment type="similarity">
    <text evidence="2">Belongs to the SusD family.</text>
</comment>
<feature type="domain" description="SusD-like N-terminal" evidence="7">
    <location>
        <begin position="77"/>
        <end position="211"/>
    </location>
</feature>
<evidence type="ECO:0000256" key="3">
    <source>
        <dbReference type="ARBA" id="ARBA00022729"/>
    </source>
</evidence>
<dbReference type="InterPro" id="IPR012944">
    <property type="entry name" value="SusD_RagB_dom"/>
</dbReference>
<comment type="caution">
    <text evidence="8">The sequence shown here is derived from an EMBL/GenBank/DDBJ whole genome shotgun (WGS) entry which is preliminary data.</text>
</comment>
<feature type="domain" description="RagB/SusD" evidence="6">
    <location>
        <begin position="306"/>
        <end position="560"/>
    </location>
</feature>
<dbReference type="RefSeq" id="WP_130140539.1">
    <property type="nucleotide sequence ID" value="NZ_SGIT01000001.1"/>
</dbReference>
<dbReference type="InterPro" id="IPR033985">
    <property type="entry name" value="SusD-like_N"/>
</dbReference>
<keyword evidence="4" id="KW-0472">Membrane</keyword>
<protein>
    <submittedName>
        <fullName evidence="8">RagB/SusD family nutrient uptake outer membrane protein</fullName>
    </submittedName>
</protein>
<keyword evidence="9" id="KW-1185">Reference proteome</keyword>
<dbReference type="GO" id="GO:0009279">
    <property type="term" value="C:cell outer membrane"/>
    <property type="evidence" value="ECO:0007669"/>
    <property type="project" value="UniProtKB-SubCell"/>
</dbReference>
<dbReference type="Pfam" id="PF07980">
    <property type="entry name" value="SusD_RagB"/>
    <property type="match status" value="1"/>
</dbReference>
<keyword evidence="5" id="KW-0998">Cell outer membrane</keyword>
<comment type="subcellular location">
    <subcellularLocation>
        <location evidence="1">Cell outer membrane</location>
    </subcellularLocation>
</comment>
<reference evidence="8 9" key="1">
    <citation type="submission" date="2019-02" db="EMBL/GenBank/DDBJ databases">
        <authorList>
            <person name="Li Y."/>
        </authorList>
    </citation>
    <scope>NUCLEOTIDE SEQUENCE [LARGE SCALE GENOMIC DNA]</scope>
    <source>
        <strain evidence="8 9">30C10-4-7</strain>
    </source>
</reference>
<dbReference type="AlphaFoldDB" id="A0A4Q6XPY7"/>
<proteinExistence type="inferred from homology"/>
<evidence type="ECO:0000256" key="2">
    <source>
        <dbReference type="ARBA" id="ARBA00006275"/>
    </source>
</evidence>
<evidence type="ECO:0000256" key="5">
    <source>
        <dbReference type="ARBA" id="ARBA00023237"/>
    </source>
</evidence>
<evidence type="ECO:0000259" key="6">
    <source>
        <dbReference type="Pfam" id="PF07980"/>
    </source>
</evidence>
<dbReference type="Proteomes" id="UP000292855">
    <property type="component" value="Unassembled WGS sequence"/>
</dbReference>
<dbReference type="Gene3D" id="1.25.40.390">
    <property type="match status" value="1"/>
</dbReference>
<organism evidence="8 9">
    <name type="scientific">Sphingobacterium corticibacterium</name>
    <dbReference type="NCBI Taxonomy" id="2484746"/>
    <lineage>
        <taxon>Bacteria</taxon>
        <taxon>Pseudomonadati</taxon>
        <taxon>Bacteroidota</taxon>
        <taxon>Sphingobacteriia</taxon>
        <taxon>Sphingobacteriales</taxon>
        <taxon>Sphingobacteriaceae</taxon>
        <taxon>Sphingobacterium</taxon>
    </lineage>
</organism>
<evidence type="ECO:0000313" key="8">
    <source>
        <dbReference type="EMBL" id="RZF62310.1"/>
    </source>
</evidence>
<dbReference type="Pfam" id="PF14322">
    <property type="entry name" value="SusD-like_3"/>
    <property type="match status" value="1"/>
</dbReference>